<proteinExistence type="predicted"/>
<evidence type="ECO:0000256" key="3">
    <source>
        <dbReference type="ARBA" id="ARBA00022692"/>
    </source>
</evidence>
<gene>
    <name evidence="8" type="ordered locus">COPRO5265_0673</name>
</gene>
<dbReference type="STRING" id="309798.COPRO5265_0673"/>
<comment type="cofactor">
    <cofactor evidence="6">
        <name>Mg(2+)</name>
        <dbReference type="ChEBI" id="CHEBI:18420"/>
    </cofactor>
</comment>
<dbReference type="GO" id="GO:0005886">
    <property type="term" value="C:plasma membrane"/>
    <property type="evidence" value="ECO:0007669"/>
    <property type="project" value="TreeGrafter"/>
</dbReference>
<dbReference type="PANTHER" id="PTHR22926">
    <property type="entry name" value="PHOSPHO-N-ACETYLMURAMOYL-PENTAPEPTIDE-TRANSFERASE"/>
    <property type="match status" value="1"/>
</dbReference>
<dbReference type="AlphaFoldDB" id="B5Y8C4"/>
<keyword evidence="9" id="KW-1185">Reference proteome</keyword>
<evidence type="ECO:0000313" key="9">
    <source>
        <dbReference type="Proteomes" id="UP000001732"/>
    </source>
</evidence>
<comment type="subcellular location">
    <subcellularLocation>
        <location evidence="1">Membrane</location>
        <topology evidence="1">Multi-pass membrane protein</topology>
    </subcellularLocation>
</comment>
<feature type="transmembrane region" description="Helical" evidence="7">
    <location>
        <begin position="261"/>
        <end position="280"/>
    </location>
</feature>
<name>B5Y8C4_COPPD</name>
<feature type="binding site" evidence="6">
    <location>
        <position position="139"/>
    </location>
    <ligand>
        <name>Mg(2+)</name>
        <dbReference type="ChEBI" id="CHEBI:18420"/>
    </ligand>
</feature>
<dbReference type="KEGG" id="cpo:COPRO5265_0673"/>
<feature type="binding site" evidence="6">
    <location>
        <position position="189"/>
    </location>
    <ligand>
        <name>Mg(2+)</name>
        <dbReference type="ChEBI" id="CHEBI:18420"/>
    </ligand>
</feature>
<dbReference type="GO" id="GO:0016780">
    <property type="term" value="F:phosphotransferase activity, for other substituted phosphate groups"/>
    <property type="evidence" value="ECO:0007669"/>
    <property type="project" value="InterPro"/>
</dbReference>
<accession>B5Y8C4</accession>
<evidence type="ECO:0000256" key="1">
    <source>
        <dbReference type="ARBA" id="ARBA00004141"/>
    </source>
</evidence>
<keyword evidence="6" id="KW-0460">Magnesium</keyword>
<keyword evidence="3 7" id="KW-0812">Transmembrane</keyword>
<feature type="transmembrane region" description="Helical" evidence="7">
    <location>
        <begin position="49"/>
        <end position="66"/>
    </location>
</feature>
<feature type="transmembrane region" description="Helical" evidence="7">
    <location>
        <begin position="210"/>
        <end position="233"/>
    </location>
</feature>
<keyword evidence="2 8" id="KW-0808">Transferase</keyword>
<evidence type="ECO:0000256" key="5">
    <source>
        <dbReference type="ARBA" id="ARBA00023136"/>
    </source>
</evidence>
<dbReference type="HOGENOM" id="CLU_023982_0_1_9"/>
<dbReference type="GO" id="GO:0044038">
    <property type="term" value="P:cell wall macromolecule biosynthetic process"/>
    <property type="evidence" value="ECO:0007669"/>
    <property type="project" value="TreeGrafter"/>
</dbReference>
<feature type="transmembrane region" description="Helical" evidence="7">
    <location>
        <begin position="6"/>
        <end position="28"/>
    </location>
</feature>
<reference evidence="9" key="1">
    <citation type="submission" date="2008-08" db="EMBL/GenBank/DDBJ databases">
        <title>The complete genome sequence of Coprothermobacter proteolyticus strain ATCC 5245 / DSM 5265 / BT.</title>
        <authorList>
            <person name="Dodson R.J."/>
            <person name="Durkin A.S."/>
            <person name="Wu M."/>
            <person name="Eisen J."/>
            <person name="Sutton G."/>
        </authorList>
    </citation>
    <scope>NUCLEOTIDE SEQUENCE [LARGE SCALE GENOMIC DNA]</scope>
    <source>
        <strain evidence="9">ATCC 35245 / DSM 5265 / OCM 4 / BT</strain>
    </source>
</reference>
<dbReference type="InterPro" id="IPR000715">
    <property type="entry name" value="Glycosyl_transferase_4"/>
</dbReference>
<keyword evidence="4 7" id="KW-1133">Transmembrane helix</keyword>
<protein>
    <submittedName>
        <fullName evidence="8">Phospho-N-acetylmuramoyl-pentapeptide-transferase (UDP-MurNAc-pentapeptide phosphotransferase)</fullName>
        <ecNumber evidence="8">2.7.8.13</ecNumber>
    </submittedName>
</protein>
<keyword evidence="5 7" id="KW-0472">Membrane</keyword>
<evidence type="ECO:0000256" key="7">
    <source>
        <dbReference type="SAM" id="Phobius"/>
    </source>
</evidence>
<evidence type="ECO:0000256" key="6">
    <source>
        <dbReference type="PIRSR" id="PIRSR600715-1"/>
    </source>
</evidence>
<feature type="transmembrane region" description="Helical" evidence="7">
    <location>
        <begin position="151"/>
        <end position="178"/>
    </location>
</feature>
<evidence type="ECO:0000256" key="4">
    <source>
        <dbReference type="ARBA" id="ARBA00022989"/>
    </source>
</evidence>
<feature type="transmembrane region" description="Helical" evidence="7">
    <location>
        <begin position="104"/>
        <end position="131"/>
    </location>
</feature>
<dbReference type="GO" id="GO:0046872">
    <property type="term" value="F:metal ion binding"/>
    <property type="evidence" value="ECO:0007669"/>
    <property type="project" value="UniProtKB-KW"/>
</dbReference>
<keyword evidence="6" id="KW-0479">Metal-binding</keyword>
<sequence length="284" mass="31816">MSSEFVLFFGFSVILGYFVFWSCLHLGLRWGFYPKRIREFYDDQWKAHVPLSGGLGFLLIGLLLYLRFRHPALLIALLSGLVGLADDVTKTLRQGHGMKARYKILLLVLVSLCFFSFGYGATRVAWSFIVLLATTSATNFTDGADGLLGSVLVPVFLVLPQSGVTGALLGSLISYLFFNASPARLFMGDTGSLFFGGFLASFMLLRGQEWWLILLCLIGVIEVASVVMQVVYFRLTGGKRIFRMTPIHHHFQKLGWSDPRIVTLFTGMQAVACTLCWVGWNWPW</sequence>
<dbReference type="RefSeq" id="WP_012544708.1">
    <property type="nucleotide sequence ID" value="NC_011295.1"/>
</dbReference>
<organism evidence="8 9">
    <name type="scientific">Coprothermobacter proteolyticus (strain ATCC 35245 / DSM 5265 / OCM 4 / BT)</name>
    <dbReference type="NCBI Taxonomy" id="309798"/>
    <lineage>
        <taxon>Bacteria</taxon>
        <taxon>Pseudomonadati</taxon>
        <taxon>Coprothermobacterota</taxon>
        <taxon>Coprothermobacteria</taxon>
        <taxon>Coprothermobacterales</taxon>
        <taxon>Coprothermobacteraceae</taxon>
        <taxon>Coprothermobacter</taxon>
    </lineage>
</organism>
<dbReference type="PANTHER" id="PTHR22926:SF5">
    <property type="entry name" value="PHOSPHO-N-ACETYLMURAMOYL-PENTAPEPTIDE-TRANSFERASE HOMOLOG"/>
    <property type="match status" value="1"/>
</dbReference>
<dbReference type="EC" id="2.7.8.13" evidence="8"/>
<dbReference type="OrthoDB" id="9805475at2"/>
<dbReference type="Pfam" id="PF00953">
    <property type="entry name" value="Glycos_transf_4"/>
    <property type="match status" value="1"/>
</dbReference>
<dbReference type="EMBL" id="CP001145">
    <property type="protein sequence ID" value="ACI18058.1"/>
    <property type="molecule type" value="Genomic_DNA"/>
</dbReference>
<feature type="transmembrane region" description="Helical" evidence="7">
    <location>
        <begin position="185"/>
        <end position="204"/>
    </location>
</feature>
<evidence type="ECO:0000256" key="2">
    <source>
        <dbReference type="ARBA" id="ARBA00022679"/>
    </source>
</evidence>
<reference evidence="8 9" key="2">
    <citation type="journal article" date="2014" name="Genome Announc.">
        <title>Complete Genome Sequence of Coprothermobacter proteolyticus DSM 5265.</title>
        <authorList>
            <person name="Alexiev A."/>
            <person name="Coil D.A."/>
            <person name="Badger J.H."/>
            <person name="Enticknap J."/>
            <person name="Ward N."/>
            <person name="Robb F.T."/>
            <person name="Eisen J.A."/>
        </authorList>
    </citation>
    <scope>NUCLEOTIDE SEQUENCE [LARGE SCALE GENOMIC DNA]</scope>
    <source>
        <strain evidence="9">ATCC 35245 / DSM 5265 / OCM 4 / BT</strain>
    </source>
</reference>
<evidence type="ECO:0000313" key="8">
    <source>
        <dbReference type="EMBL" id="ACI18058.1"/>
    </source>
</evidence>
<dbReference type="Proteomes" id="UP000001732">
    <property type="component" value="Chromosome"/>
</dbReference>
<dbReference type="GO" id="GO:0071555">
    <property type="term" value="P:cell wall organization"/>
    <property type="evidence" value="ECO:0007669"/>
    <property type="project" value="TreeGrafter"/>
</dbReference>
<dbReference type="eggNOG" id="COG0472">
    <property type="taxonomic scope" value="Bacteria"/>
</dbReference>